<protein>
    <submittedName>
        <fullName evidence="9">General amino acid permease AGP2</fullName>
    </submittedName>
</protein>
<feature type="domain" description="Amino acid permease/ SLC12A" evidence="8">
    <location>
        <begin position="34"/>
        <end position="498"/>
    </location>
</feature>
<keyword evidence="6 7" id="KW-0472">Membrane</keyword>
<feature type="transmembrane region" description="Helical" evidence="7">
    <location>
        <begin position="36"/>
        <end position="55"/>
    </location>
</feature>
<organism evidence="9 10">
    <name type="scientific">Aspergillus ruber (strain CBS 135680)</name>
    <dbReference type="NCBI Taxonomy" id="1388766"/>
    <lineage>
        <taxon>Eukaryota</taxon>
        <taxon>Fungi</taxon>
        <taxon>Dikarya</taxon>
        <taxon>Ascomycota</taxon>
        <taxon>Pezizomycotina</taxon>
        <taxon>Eurotiomycetes</taxon>
        <taxon>Eurotiomycetidae</taxon>
        <taxon>Eurotiales</taxon>
        <taxon>Aspergillaceae</taxon>
        <taxon>Aspergillus</taxon>
        <taxon>Aspergillus subgen. Aspergillus</taxon>
    </lineage>
</organism>
<sequence length="512" mass="56895">MDIRSSRVFRNEGSLDIEAPSSEDLHRKLRSREVQLFAVGGAIGTSLFVQMGAVLPHGGPAGLFIGFLAYGTIILAVNQCFGEMICYRPIPSPFIRLAGHWVDEALSFAMGWNFFLNVALGLPYEIVALNVLLTYWTNKVPVAVVVAIIIVILALMNGLMVRYYGISEFYLSIFKVFLMVGLIAYTFVTMVGGNPHHDVYGFRYWRDPGAFVSYLVPGNTGRFLGVLSCMVQASFTMVGPEFISMAAGEAQNPHKVMRQAYASFFWRLLFFFCLGALCVGIVIPYNDQSLQNMLDGSKEGSETGAASPYVISMDRFGISILPDIVNALIMTSVLSAANNLVFSGARTLYGMSLEGKAPKVLSQCNRHGLPYNAVAVTMSFCALAFLQVNNSSATVLNWLVSCITAAYLLNYLGTCLTYLHFYAAMRQQKIDRHTLPYQGYLQPYAAWYAVFGTSIMLLILGFDLFFPGQWDIKTFFLDYVMIAFFILAFVVWKVIRRTTYIRPGTANVENKP</sequence>
<feature type="transmembrane region" description="Helical" evidence="7">
    <location>
        <begin position="114"/>
        <end position="136"/>
    </location>
</feature>
<keyword evidence="5 7" id="KW-1133">Transmembrane helix</keyword>
<dbReference type="GO" id="GO:0015171">
    <property type="term" value="F:amino acid transmembrane transporter activity"/>
    <property type="evidence" value="ECO:0007669"/>
    <property type="project" value="TreeGrafter"/>
</dbReference>
<dbReference type="FunFam" id="1.20.1740.10:FF:000006">
    <property type="entry name" value="General amino acid permease"/>
    <property type="match status" value="1"/>
</dbReference>
<evidence type="ECO:0000256" key="7">
    <source>
        <dbReference type="SAM" id="Phobius"/>
    </source>
</evidence>
<feature type="transmembrane region" description="Helical" evidence="7">
    <location>
        <begin position="173"/>
        <end position="193"/>
    </location>
</feature>
<evidence type="ECO:0000256" key="1">
    <source>
        <dbReference type="ARBA" id="ARBA00004141"/>
    </source>
</evidence>
<dbReference type="Gene3D" id="1.20.1740.10">
    <property type="entry name" value="Amino acid/polyamine transporter I"/>
    <property type="match status" value="1"/>
</dbReference>
<evidence type="ECO:0000256" key="6">
    <source>
        <dbReference type="ARBA" id="ARBA00023136"/>
    </source>
</evidence>
<dbReference type="InterPro" id="IPR050524">
    <property type="entry name" value="APC_YAT"/>
</dbReference>
<keyword evidence="3 7" id="KW-0812">Transmembrane</keyword>
<feature type="transmembrane region" description="Helical" evidence="7">
    <location>
        <begin position="264"/>
        <end position="285"/>
    </location>
</feature>
<evidence type="ECO:0000313" key="10">
    <source>
        <dbReference type="Proteomes" id="UP000019804"/>
    </source>
</evidence>
<feature type="transmembrane region" description="Helical" evidence="7">
    <location>
        <begin position="444"/>
        <end position="466"/>
    </location>
</feature>
<feature type="transmembrane region" description="Helical" evidence="7">
    <location>
        <begin position="61"/>
        <end position="81"/>
    </location>
</feature>
<gene>
    <name evidence="9" type="ORF">EURHEDRAFT_459466</name>
</gene>
<dbReference type="RefSeq" id="XP_040637452.1">
    <property type="nucleotide sequence ID" value="XM_040784584.1"/>
</dbReference>
<dbReference type="GO" id="GO:0016020">
    <property type="term" value="C:membrane"/>
    <property type="evidence" value="ECO:0007669"/>
    <property type="project" value="UniProtKB-SubCell"/>
</dbReference>
<dbReference type="OrthoDB" id="10062876at2759"/>
<dbReference type="Pfam" id="PF00324">
    <property type="entry name" value="AA_permease"/>
    <property type="match status" value="1"/>
</dbReference>
<accession>A0A017SAU8</accession>
<feature type="transmembrane region" description="Helical" evidence="7">
    <location>
        <begin position="398"/>
        <end position="423"/>
    </location>
</feature>
<feature type="transmembrane region" description="Helical" evidence="7">
    <location>
        <begin position="324"/>
        <end position="349"/>
    </location>
</feature>
<keyword evidence="4" id="KW-0029">Amino-acid transport</keyword>
<evidence type="ECO:0000313" key="9">
    <source>
        <dbReference type="EMBL" id="EYE93764.1"/>
    </source>
</evidence>
<dbReference type="InterPro" id="IPR004841">
    <property type="entry name" value="AA-permease/SLC12A_dom"/>
</dbReference>
<comment type="subcellular location">
    <subcellularLocation>
        <location evidence="1">Membrane</location>
        <topology evidence="1">Multi-pass membrane protein</topology>
    </subcellularLocation>
</comment>
<evidence type="ECO:0000259" key="8">
    <source>
        <dbReference type="Pfam" id="PF00324"/>
    </source>
</evidence>
<dbReference type="GeneID" id="63699708"/>
<dbReference type="Proteomes" id="UP000019804">
    <property type="component" value="Unassembled WGS sequence"/>
</dbReference>
<feature type="transmembrane region" description="Helical" evidence="7">
    <location>
        <begin position="223"/>
        <end position="243"/>
    </location>
</feature>
<keyword evidence="2" id="KW-0813">Transport</keyword>
<proteinExistence type="predicted"/>
<dbReference type="HOGENOM" id="CLU_007946_12_1_1"/>
<dbReference type="AlphaFoldDB" id="A0A017SAU8"/>
<dbReference type="STRING" id="1388766.A0A017SAU8"/>
<dbReference type="EMBL" id="KK088430">
    <property type="protein sequence ID" value="EYE93764.1"/>
    <property type="molecule type" value="Genomic_DNA"/>
</dbReference>
<evidence type="ECO:0000256" key="4">
    <source>
        <dbReference type="ARBA" id="ARBA00022970"/>
    </source>
</evidence>
<name>A0A017SAU8_ASPRC</name>
<keyword evidence="10" id="KW-1185">Reference proteome</keyword>
<feature type="transmembrane region" description="Helical" evidence="7">
    <location>
        <begin position="472"/>
        <end position="492"/>
    </location>
</feature>
<feature type="transmembrane region" description="Helical" evidence="7">
    <location>
        <begin position="369"/>
        <end position="386"/>
    </location>
</feature>
<dbReference type="PANTHER" id="PTHR43341:SF15">
    <property type="entry name" value="GENERAL AMINO ACID PERMEASE AGP2"/>
    <property type="match status" value="1"/>
</dbReference>
<reference evidence="10" key="1">
    <citation type="journal article" date="2014" name="Nat. Commun.">
        <title>Genomic adaptations of the halophilic Dead Sea filamentous fungus Eurotium rubrum.</title>
        <authorList>
            <person name="Kis-Papo T."/>
            <person name="Weig A.R."/>
            <person name="Riley R."/>
            <person name="Persoh D."/>
            <person name="Salamov A."/>
            <person name="Sun H."/>
            <person name="Lipzen A."/>
            <person name="Wasser S.P."/>
            <person name="Rambold G."/>
            <person name="Grigoriev I.V."/>
            <person name="Nevo E."/>
        </authorList>
    </citation>
    <scope>NUCLEOTIDE SEQUENCE [LARGE SCALE GENOMIC DNA]</scope>
    <source>
        <strain evidence="10">CBS 135680</strain>
    </source>
</reference>
<feature type="transmembrane region" description="Helical" evidence="7">
    <location>
        <begin position="142"/>
        <end position="161"/>
    </location>
</feature>
<evidence type="ECO:0000256" key="5">
    <source>
        <dbReference type="ARBA" id="ARBA00022989"/>
    </source>
</evidence>
<dbReference type="PIRSF" id="PIRSF006060">
    <property type="entry name" value="AA_transporter"/>
    <property type="match status" value="1"/>
</dbReference>
<dbReference type="PANTHER" id="PTHR43341">
    <property type="entry name" value="AMINO ACID PERMEASE"/>
    <property type="match status" value="1"/>
</dbReference>
<evidence type="ECO:0000256" key="3">
    <source>
        <dbReference type="ARBA" id="ARBA00022692"/>
    </source>
</evidence>
<evidence type="ECO:0000256" key="2">
    <source>
        <dbReference type="ARBA" id="ARBA00022448"/>
    </source>
</evidence>